<organism evidence="1 2">
    <name type="scientific">Bombyx mori</name>
    <name type="common">Silk moth</name>
    <dbReference type="NCBI Taxonomy" id="7091"/>
    <lineage>
        <taxon>Eukaryota</taxon>
        <taxon>Metazoa</taxon>
        <taxon>Ecdysozoa</taxon>
        <taxon>Arthropoda</taxon>
        <taxon>Hexapoda</taxon>
        <taxon>Insecta</taxon>
        <taxon>Pterygota</taxon>
        <taxon>Neoptera</taxon>
        <taxon>Endopterygota</taxon>
        <taxon>Lepidoptera</taxon>
        <taxon>Glossata</taxon>
        <taxon>Ditrysia</taxon>
        <taxon>Bombycoidea</taxon>
        <taxon>Bombycidae</taxon>
        <taxon>Bombycinae</taxon>
        <taxon>Bombyx</taxon>
    </lineage>
</organism>
<reference evidence="2" key="1">
    <citation type="journal article" date="2008" name="Insect Biochem. Mol. Biol.">
        <title>The genome of a lepidopteran model insect, the silkworm Bombyx mori.</title>
        <authorList>
            <consortium name="International Silkworm Genome Consortium"/>
        </authorList>
    </citation>
    <scope>NUCLEOTIDE SEQUENCE [LARGE SCALE GENOMIC DNA]</scope>
    <source>
        <strain evidence="2">p50T</strain>
    </source>
</reference>
<reference evidence="1" key="2">
    <citation type="submission" date="2022-06" db="UniProtKB">
        <authorList>
            <consortium name="EnsemblMetazoa"/>
        </authorList>
    </citation>
    <scope>IDENTIFICATION</scope>
    <source>
        <strain evidence="1">p50T (Dazao)</strain>
    </source>
</reference>
<sequence length="113" mass="12949">MKMLSNYFCAVVPKYLGISDAEYGSIELNHYQKKKDLHTAKQPLSYKMNKRPSSTRCTTDKAIKLNANDVPDDNKVEDMGDALEPVKDMKYVKSTKKYMKPDSGQNPFYVDDE</sequence>
<dbReference type="EnsemblMetazoa" id="XM_021346327.2">
    <property type="protein sequence ID" value="XP_021202002.1"/>
    <property type="gene ID" value="LOC110384790"/>
</dbReference>
<protein>
    <submittedName>
        <fullName evidence="1">Uncharacterized protein</fullName>
    </submittedName>
</protein>
<dbReference type="AlphaFoldDB" id="A0A8R2R3A7"/>
<keyword evidence="2" id="KW-1185">Reference proteome</keyword>
<accession>A0A8R2R3A7</accession>
<dbReference type="Proteomes" id="UP000005204">
    <property type="component" value="Unassembled WGS sequence"/>
</dbReference>
<dbReference type="RefSeq" id="XP_021202002.1">
    <property type="nucleotide sequence ID" value="XM_021346327.3"/>
</dbReference>
<dbReference type="EnsemblMetazoa" id="XM_038020054.1">
    <property type="protein sequence ID" value="XP_037875982.1"/>
    <property type="gene ID" value="LOC110384790"/>
</dbReference>
<dbReference type="KEGG" id="bmor:110384790"/>
<name>A0A8R2R3A7_BOMMO</name>
<evidence type="ECO:0000313" key="1">
    <source>
        <dbReference type="EnsemblMetazoa" id="XP_037875982.1"/>
    </source>
</evidence>
<dbReference type="GeneID" id="110384790"/>
<proteinExistence type="predicted"/>
<evidence type="ECO:0000313" key="2">
    <source>
        <dbReference type="Proteomes" id="UP000005204"/>
    </source>
</evidence>